<feature type="chain" id="PRO_5015151064" evidence="1">
    <location>
        <begin position="17"/>
        <end position="218"/>
    </location>
</feature>
<evidence type="ECO:0000313" key="2">
    <source>
        <dbReference type="EMBL" id="PON51840.1"/>
    </source>
</evidence>
<keyword evidence="3" id="KW-1185">Reference proteome</keyword>
<dbReference type="EMBL" id="JXTC01000467">
    <property type="protein sequence ID" value="PON51840.1"/>
    <property type="molecule type" value="Genomic_DNA"/>
</dbReference>
<protein>
    <submittedName>
        <fullName evidence="2">Uncharacterized protein</fullName>
    </submittedName>
</protein>
<comment type="caution">
    <text evidence="2">The sequence shown here is derived from an EMBL/GenBank/DDBJ whole genome shotgun (WGS) entry which is preliminary data.</text>
</comment>
<keyword evidence="1" id="KW-0732">Signal</keyword>
<dbReference type="Proteomes" id="UP000237000">
    <property type="component" value="Unassembled WGS sequence"/>
</dbReference>
<accession>A0A2P5BSV2</accession>
<gene>
    <name evidence="2" type="ORF">TorRG33x02_310310</name>
</gene>
<sequence length="218" mass="24715">MIIDLHVLLFLSPISSLDYFVQLKFGLFGTKNTIVPVLTKHEGEKIELGASETLHVMSMCEENFIRTNFGLSSIKNSVGYIREVEKVRDIQSKFLKGALIGRLRSRYDIGRVMRYDSVRVRNSIGIGIEKSENEDSWDDDGTDRSSTLHGIAKKDMCMYEINEDVMSSQEIRLQDGLDALDVALKAEIASIKQTKAVQMEALNVMSDKEHVLLREHVF</sequence>
<dbReference type="AlphaFoldDB" id="A0A2P5BSV2"/>
<organism evidence="2 3">
    <name type="scientific">Trema orientale</name>
    <name type="common">Charcoal tree</name>
    <name type="synonym">Celtis orientalis</name>
    <dbReference type="NCBI Taxonomy" id="63057"/>
    <lineage>
        <taxon>Eukaryota</taxon>
        <taxon>Viridiplantae</taxon>
        <taxon>Streptophyta</taxon>
        <taxon>Embryophyta</taxon>
        <taxon>Tracheophyta</taxon>
        <taxon>Spermatophyta</taxon>
        <taxon>Magnoliopsida</taxon>
        <taxon>eudicotyledons</taxon>
        <taxon>Gunneridae</taxon>
        <taxon>Pentapetalae</taxon>
        <taxon>rosids</taxon>
        <taxon>fabids</taxon>
        <taxon>Rosales</taxon>
        <taxon>Cannabaceae</taxon>
        <taxon>Trema</taxon>
    </lineage>
</organism>
<evidence type="ECO:0000256" key="1">
    <source>
        <dbReference type="SAM" id="SignalP"/>
    </source>
</evidence>
<name>A0A2P5BSV2_TREOI</name>
<evidence type="ECO:0000313" key="3">
    <source>
        <dbReference type="Proteomes" id="UP000237000"/>
    </source>
</evidence>
<dbReference type="InParanoid" id="A0A2P5BSV2"/>
<proteinExistence type="predicted"/>
<feature type="signal peptide" evidence="1">
    <location>
        <begin position="1"/>
        <end position="16"/>
    </location>
</feature>
<reference evidence="3" key="1">
    <citation type="submission" date="2016-06" db="EMBL/GenBank/DDBJ databases">
        <title>Parallel loss of symbiosis genes in relatives of nitrogen-fixing non-legume Parasponia.</title>
        <authorList>
            <person name="Van Velzen R."/>
            <person name="Holmer R."/>
            <person name="Bu F."/>
            <person name="Rutten L."/>
            <person name="Van Zeijl A."/>
            <person name="Liu W."/>
            <person name="Santuari L."/>
            <person name="Cao Q."/>
            <person name="Sharma T."/>
            <person name="Shen D."/>
            <person name="Roswanjaya Y."/>
            <person name="Wardhani T."/>
            <person name="Kalhor M.S."/>
            <person name="Jansen J."/>
            <person name="Van den Hoogen J."/>
            <person name="Gungor B."/>
            <person name="Hartog M."/>
            <person name="Hontelez J."/>
            <person name="Verver J."/>
            <person name="Yang W.-C."/>
            <person name="Schijlen E."/>
            <person name="Repin R."/>
            <person name="Schilthuizen M."/>
            <person name="Schranz E."/>
            <person name="Heidstra R."/>
            <person name="Miyata K."/>
            <person name="Fedorova E."/>
            <person name="Kohlen W."/>
            <person name="Bisseling T."/>
            <person name="Smit S."/>
            <person name="Geurts R."/>
        </authorList>
    </citation>
    <scope>NUCLEOTIDE SEQUENCE [LARGE SCALE GENOMIC DNA]</scope>
    <source>
        <strain evidence="3">cv. RG33-2</strain>
    </source>
</reference>